<comment type="caution">
    <text evidence="3">The sequence shown here is derived from an EMBL/GenBank/DDBJ whole genome shotgun (WGS) entry which is preliminary data.</text>
</comment>
<dbReference type="InterPro" id="IPR001623">
    <property type="entry name" value="DnaJ_domain"/>
</dbReference>
<name>A0AAD5Q8H1_PYTIN</name>
<feature type="compositionally biased region" description="Low complexity" evidence="1">
    <location>
        <begin position="133"/>
        <end position="171"/>
    </location>
</feature>
<dbReference type="EMBL" id="JAKCXM010000155">
    <property type="protein sequence ID" value="KAJ0400412.1"/>
    <property type="molecule type" value="Genomic_DNA"/>
</dbReference>
<dbReference type="PRINTS" id="PR00625">
    <property type="entry name" value="JDOMAIN"/>
</dbReference>
<protein>
    <recommendedName>
        <fullName evidence="2">J domain-containing protein</fullName>
    </recommendedName>
</protein>
<accession>A0AAD5Q8H1</accession>
<feature type="compositionally biased region" description="Basic residues" evidence="1">
    <location>
        <begin position="120"/>
        <end position="132"/>
    </location>
</feature>
<feature type="domain" description="J" evidence="2">
    <location>
        <begin position="403"/>
        <end position="477"/>
    </location>
</feature>
<proteinExistence type="predicted"/>
<gene>
    <name evidence="3" type="ORF">P43SY_001690</name>
</gene>
<sequence>MGVISVGASLGVAGATTIKPPTNAFSASSSAVSAVSASSAASSLSGNASSSSASFAASSLTAAGHGATASATGMHMAAASMSSGVHGALPNSSMPPRRSRGTDDYHPQGSNNYNHYQHGSGRKRGGRRKQHHATAGTATASNAPSPAPALPANAGTSFTSGSSATPASSAAVPAVPAPNAEILSDIINLRDQSVAQRDRSYDKFTCLQDALNVWHNEKLYYSSSDVIELEAITLSSNTAVPSFLDKLEELQRMTPPDVLEVVKNWTQEDVDSHILSGDQIEKARAKSKQHKSERVYIGEWDTIAQWKQDRGVHARIKPQEIRCSSDFFSSSDGTPFSSTDGNEGAAHQSEQEDLFRAARVRMKLQRNVFKSQNLYGAIPPNTSLDGEILWQPERIRAMWERKDVYGVLGLPREATTQQIKRQYRKLVLKLHPDKASDASFGGSTVSSSDAAAPSKDDRVAAFVAVTQAYKLLSGEITTINNSFWKSS</sequence>
<feature type="compositionally biased region" description="Polar residues" evidence="1">
    <location>
        <begin position="108"/>
        <end position="117"/>
    </location>
</feature>
<dbReference type="InterPro" id="IPR036869">
    <property type="entry name" value="J_dom_sf"/>
</dbReference>
<evidence type="ECO:0000313" key="4">
    <source>
        <dbReference type="Proteomes" id="UP001209570"/>
    </source>
</evidence>
<reference evidence="3" key="1">
    <citation type="submission" date="2021-12" db="EMBL/GenBank/DDBJ databases">
        <title>Prjna785345.</title>
        <authorList>
            <person name="Rujirawat T."/>
            <person name="Krajaejun T."/>
        </authorList>
    </citation>
    <scope>NUCLEOTIDE SEQUENCE</scope>
    <source>
        <strain evidence="3">Pi057C3</strain>
    </source>
</reference>
<evidence type="ECO:0000259" key="2">
    <source>
        <dbReference type="PROSITE" id="PS50076"/>
    </source>
</evidence>
<evidence type="ECO:0000256" key="1">
    <source>
        <dbReference type="SAM" id="MobiDB-lite"/>
    </source>
</evidence>
<feature type="compositionally biased region" description="Polar residues" evidence="1">
    <location>
        <begin position="326"/>
        <end position="341"/>
    </location>
</feature>
<dbReference type="Proteomes" id="UP001209570">
    <property type="component" value="Unassembled WGS sequence"/>
</dbReference>
<dbReference type="PANTHER" id="PTHR24074">
    <property type="entry name" value="CO-CHAPERONE PROTEIN DJLA"/>
    <property type="match status" value="1"/>
</dbReference>
<dbReference type="CDD" id="cd06257">
    <property type="entry name" value="DnaJ"/>
    <property type="match status" value="1"/>
</dbReference>
<evidence type="ECO:0000313" key="3">
    <source>
        <dbReference type="EMBL" id="KAJ0400412.1"/>
    </source>
</evidence>
<dbReference type="Gene3D" id="1.10.287.110">
    <property type="entry name" value="DnaJ domain"/>
    <property type="match status" value="1"/>
</dbReference>
<feature type="region of interest" description="Disordered" evidence="1">
    <location>
        <begin position="82"/>
        <end position="171"/>
    </location>
</feature>
<organism evidence="3 4">
    <name type="scientific">Pythium insidiosum</name>
    <name type="common">Pythiosis disease agent</name>
    <dbReference type="NCBI Taxonomy" id="114742"/>
    <lineage>
        <taxon>Eukaryota</taxon>
        <taxon>Sar</taxon>
        <taxon>Stramenopiles</taxon>
        <taxon>Oomycota</taxon>
        <taxon>Peronosporomycetes</taxon>
        <taxon>Pythiales</taxon>
        <taxon>Pythiaceae</taxon>
        <taxon>Pythium</taxon>
    </lineage>
</organism>
<keyword evidence="4" id="KW-1185">Reference proteome</keyword>
<dbReference type="PROSITE" id="PS50076">
    <property type="entry name" value="DNAJ_2"/>
    <property type="match status" value="1"/>
</dbReference>
<feature type="region of interest" description="Disordered" evidence="1">
    <location>
        <begin position="325"/>
        <end position="351"/>
    </location>
</feature>
<dbReference type="InterPro" id="IPR050817">
    <property type="entry name" value="DjlA_DnaK_co-chaperone"/>
</dbReference>
<dbReference type="SMART" id="SM00271">
    <property type="entry name" value="DnaJ"/>
    <property type="match status" value="1"/>
</dbReference>
<dbReference type="Pfam" id="PF00226">
    <property type="entry name" value="DnaJ"/>
    <property type="match status" value="1"/>
</dbReference>
<dbReference type="AlphaFoldDB" id="A0AAD5Q8H1"/>
<dbReference type="SUPFAM" id="SSF46565">
    <property type="entry name" value="Chaperone J-domain"/>
    <property type="match status" value="1"/>
</dbReference>